<name>A0A6A6BPI6_9PEZI</name>
<dbReference type="GeneID" id="54300450"/>
<feature type="compositionally biased region" description="Acidic residues" evidence="1">
    <location>
        <begin position="251"/>
        <end position="267"/>
    </location>
</feature>
<reference evidence="2" key="1">
    <citation type="journal article" date="2020" name="Stud. Mycol.">
        <title>101 Dothideomycetes genomes: a test case for predicting lifestyles and emergence of pathogens.</title>
        <authorList>
            <person name="Haridas S."/>
            <person name="Albert R."/>
            <person name="Binder M."/>
            <person name="Bloem J."/>
            <person name="Labutti K."/>
            <person name="Salamov A."/>
            <person name="Andreopoulos B."/>
            <person name="Baker S."/>
            <person name="Barry K."/>
            <person name="Bills G."/>
            <person name="Bluhm B."/>
            <person name="Cannon C."/>
            <person name="Castanera R."/>
            <person name="Culley D."/>
            <person name="Daum C."/>
            <person name="Ezra D."/>
            <person name="Gonzalez J."/>
            <person name="Henrissat B."/>
            <person name="Kuo A."/>
            <person name="Liang C."/>
            <person name="Lipzen A."/>
            <person name="Lutzoni F."/>
            <person name="Magnuson J."/>
            <person name="Mondo S."/>
            <person name="Nolan M."/>
            <person name="Ohm R."/>
            <person name="Pangilinan J."/>
            <person name="Park H.-J."/>
            <person name="Ramirez L."/>
            <person name="Alfaro M."/>
            <person name="Sun H."/>
            <person name="Tritt A."/>
            <person name="Yoshinaga Y."/>
            <person name="Zwiers L.-H."/>
            <person name="Turgeon B."/>
            <person name="Goodwin S."/>
            <person name="Spatafora J."/>
            <person name="Crous P."/>
            <person name="Grigoriev I."/>
        </authorList>
    </citation>
    <scope>NUCLEOTIDE SEQUENCE</scope>
    <source>
        <strain evidence="2">CBS 121167</strain>
    </source>
</reference>
<feature type="region of interest" description="Disordered" evidence="1">
    <location>
        <begin position="212"/>
        <end position="292"/>
    </location>
</feature>
<protein>
    <submittedName>
        <fullName evidence="2">Uncharacterized protein</fullName>
    </submittedName>
</protein>
<proteinExistence type="predicted"/>
<feature type="compositionally biased region" description="Basic and acidic residues" evidence="1">
    <location>
        <begin position="224"/>
        <end position="237"/>
    </location>
</feature>
<dbReference type="Proteomes" id="UP000799438">
    <property type="component" value="Unassembled WGS sequence"/>
</dbReference>
<dbReference type="AlphaFoldDB" id="A0A6A6BPI6"/>
<feature type="region of interest" description="Disordered" evidence="1">
    <location>
        <begin position="1"/>
        <end position="35"/>
    </location>
</feature>
<feature type="compositionally biased region" description="Acidic residues" evidence="1">
    <location>
        <begin position="275"/>
        <end position="286"/>
    </location>
</feature>
<sequence>MPSWKDWKRDTSTANESGKDSLEEQYEKEDKRQKATMDRLNEHLEDFGHLAPAISKQHIDLNENEASVCFDVLFEVRKVREDHEQGRTNPQHLKDLQDAIDSLGTIVDATAGQGTDEVPVLVPVGEAIDDERRPLSDAQTRARINSFDDGKAFFSNTTTVGPKKMVLPDPAPLDEKTKKPYDFQTKNWQASKEWDQKAPYREMVHAYYRAKLAGLEPSGPRPPGPKDLEAYRAKKALEAYQAKKLQHGQEGQDDDEDGMEGQGDDDGGMERQKDDNDEDGMEGQDDNEAKME</sequence>
<organism evidence="2 3">
    <name type="scientific">Aplosporella prunicola CBS 121167</name>
    <dbReference type="NCBI Taxonomy" id="1176127"/>
    <lineage>
        <taxon>Eukaryota</taxon>
        <taxon>Fungi</taxon>
        <taxon>Dikarya</taxon>
        <taxon>Ascomycota</taxon>
        <taxon>Pezizomycotina</taxon>
        <taxon>Dothideomycetes</taxon>
        <taxon>Dothideomycetes incertae sedis</taxon>
        <taxon>Botryosphaeriales</taxon>
        <taxon>Aplosporellaceae</taxon>
        <taxon>Aplosporella</taxon>
    </lineage>
</organism>
<keyword evidence="3" id="KW-1185">Reference proteome</keyword>
<evidence type="ECO:0000256" key="1">
    <source>
        <dbReference type="SAM" id="MobiDB-lite"/>
    </source>
</evidence>
<evidence type="ECO:0000313" key="3">
    <source>
        <dbReference type="Proteomes" id="UP000799438"/>
    </source>
</evidence>
<gene>
    <name evidence="2" type="ORF">K452DRAFT_306076</name>
</gene>
<feature type="compositionally biased region" description="Basic and acidic residues" evidence="1">
    <location>
        <begin position="1"/>
        <end position="22"/>
    </location>
</feature>
<dbReference type="RefSeq" id="XP_033400866.1">
    <property type="nucleotide sequence ID" value="XM_033542953.1"/>
</dbReference>
<evidence type="ECO:0000313" key="2">
    <source>
        <dbReference type="EMBL" id="KAF2145154.1"/>
    </source>
</evidence>
<accession>A0A6A6BPI6</accession>
<dbReference type="EMBL" id="ML995478">
    <property type="protein sequence ID" value="KAF2145154.1"/>
    <property type="molecule type" value="Genomic_DNA"/>
</dbReference>